<comment type="caution">
    <text evidence="1">The sequence shown here is derived from an EMBL/GenBank/DDBJ whole genome shotgun (WGS) entry which is preliminary data.</text>
</comment>
<dbReference type="EMBL" id="JAVRQI010000002">
    <property type="protein sequence ID" value="MDT1060764.1"/>
    <property type="molecule type" value="Genomic_DNA"/>
</dbReference>
<dbReference type="RefSeq" id="WP_311757870.1">
    <property type="nucleotide sequence ID" value="NZ_JAVRQI010000002.1"/>
</dbReference>
<proteinExistence type="predicted"/>
<keyword evidence="2" id="KW-1185">Reference proteome</keyword>
<reference evidence="2" key="1">
    <citation type="submission" date="2023-07" db="EMBL/GenBank/DDBJ databases">
        <title>Characterization of two Paracoccaceae strains isolated from Phycosphere and proposal of Xinfangfangia lacusdiani sp. nov.</title>
        <authorList>
            <person name="Deng Y."/>
            <person name="Zhang Y.Q."/>
        </authorList>
    </citation>
    <scope>NUCLEOTIDE SEQUENCE [LARGE SCALE GENOMIC DNA]</scope>
    <source>
        <strain evidence="2">CPCC 101403</strain>
    </source>
</reference>
<evidence type="ECO:0000313" key="1">
    <source>
        <dbReference type="EMBL" id="MDT1060764.1"/>
    </source>
</evidence>
<dbReference type="Proteomes" id="UP001251085">
    <property type="component" value="Unassembled WGS sequence"/>
</dbReference>
<gene>
    <name evidence="1" type="ORF">RM190_02775</name>
</gene>
<name>A0ABU3E972_9RHOB</name>
<protein>
    <submittedName>
        <fullName evidence="1">Uncharacterized protein</fullName>
    </submittedName>
</protein>
<evidence type="ECO:0000313" key="2">
    <source>
        <dbReference type="Proteomes" id="UP001251085"/>
    </source>
</evidence>
<accession>A0ABU3E972</accession>
<sequence length="216" mass="23751">MLPVLVLGVLLAWLSLRLVADARQRRAARAGWLDRVTLQDRRSALAATGFARASGRRAGLALDLQAVPDTLTIRKLPTLWLLVTLPEPLPLRQRINLMMRPTGGESFSTFAGLPHQTILAMGFPEGAVLRSEQPLTEAEATLLARHLALFDDPRVKELVLSPQGLRITWLAEEADRGRYLLFREAEMGRKALDPSALDPLVAALAALRQDIMKVAA</sequence>
<organism evidence="1 2">
    <name type="scientific">Paracoccus broussonetiae</name>
    <dbReference type="NCBI Taxonomy" id="3075834"/>
    <lineage>
        <taxon>Bacteria</taxon>
        <taxon>Pseudomonadati</taxon>
        <taxon>Pseudomonadota</taxon>
        <taxon>Alphaproteobacteria</taxon>
        <taxon>Rhodobacterales</taxon>
        <taxon>Paracoccaceae</taxon>
        <taxon>Paracoccus</taxon>
    </lineage>
</organism>